<feature type="domain" description="Kinesin motor" evidence="11">
    <location>
        <begin position="278"/>
        <end position="602"/>
    </location>
</feature>
<evidence type="ECO:0000313" key="14">
    <source>
        <dbReference type="Proteomes" id="UP000549394"/>
    </source>
</evidence>
<dbReference type="EMBL" id="CAJFCJ010000007">
    <property type="protein sequence ID" value="CAD5116844.1"/>
    <property type="molecule type" value="Genomic_DNA"/>
</dbReference>
<keyword evidence="6" id="KW-0206">Cytoskeleton</keyword>
<comment type="caution">
    <text evidence="13">The sequence shown here is derived from an EMBL/GenBank/DDBJ whole genome shotgun (WGS) entry which is preliminary data.</text>
</comment>
<keyword evidence="6" id="KW-0963">Cytoplasm</keyword>
<dbReference type="InterPro" id="IPR036961">
    <property type="entry name" value="Kinesin_motor_dom_sf"/>
</dbReference>
<organism evidence="13 14">
    <name type="scientific">Dimorphilus gyrociliatus</name>
    <dbReference type="NCBI Taxonomy" id="2664684"/>
    <lineage>
        <taxon>Eukaryota</taxon>
        <taxon>Metazoa</taxon>
        <taxon>Spiralia</taxon>
        <taxon>Lophotrochozoa</taxon>
        <taxon>Annelida</taxon>
        <taxon>Polychaeta</taxon>
        <taxon>Polychaeta incertae sedis</taxon>
        <taxon>Dinophilidae</taxon>
        <taxon>Dimorphilus</taxon>
    </lineage>
</organism>
<keyword evidence="5 8" id="KW-0505">Motor protein</keyword>
<feature type="region of interest" description="Disordered" evidence="10">
    <location>
        <begin position="843"/>
        <end position="906"/>
    </location>
</feature>
<keyword evidence="4 8" id="KW-0067">ATP-binding</keyword>
<dbReference type="GO" id="GO:0007018">
    <property type="term" value="P:microtubule-based movement"/>
    <property type="evidence" value="ECO:0007669"/>
    <property type="project" value="InterPro"/>
</dbReference>
<feature type="compositionally biased region" description="Basic and acidic residues" evidence="10">
    <location>
        <begin position="860"/>
        <end position="878"/>
    </location>
</feature>
<feature type="compositionally biased region" description="Low complexity" evidence="10">
    <location>
        <begin position="716"/>
        <end position="729"/>
    </location>
</feature>
<dbReference type="GO" id="GO:0008017">
    <property type="term" value="F:microtubule binding"/>
    <property type="evidence" value="ECO:0007669"/>
    <property type="project" value="InterPro"/>
</dbReference>
<feature type="coiled-coil region" evidence="9">
    <location>
        <begin position="1043"/>
        <end position="1070"/>
    </location>
</feature>
<comment type="subcellular location">
    <subcellularLocation>
        <location evidence="1">Cytoplasm</location>
        <location evidence="1">Cytoskeleton</location>
    </subcellularLocation>
</comment>
<keyword evidence="2" id="KW-0493">Microtubule</keyword>
<feature type="region of interest" description="Disordered" evidence="10">
    <location>
        <begin position="106"/>
        <end position="131"/>
    </location>
</feature>
<name>A0A7I8VM83_9ANNE</name>
<dbReference type="InterPro" id="IPR027417">
    <property type="entry name" value="P-loop_NTPase"/>
</dbReference>
<feature type="region of interest" description="Disordered" evidence="10">
    <location>
        <begin position="697"/>
        <end position="738"/>
    </location>
</feature>
<proteinExistence type="inferred from homology"/>
<feature type="domain" description="SAM" evidence="12">
    <location>
        <begin position="2"/>
        <end position="66"/>
    </location>
</feature>
<dbReference type="Proteomes" id="UP000549394">
    <property type="component" value="Unassembled WGS sequence"/>
</dbReference>
<dbReference type="PANTHER" id="PTHR47971">
    <property type="entry name" value="KINESIN-RELATED PROTEIN 6"/>
    <property type="match status" value="1"/>
</dbReference>
<dbReference type="Pfam" id="PF00225">
    <property type="entry name" value="Kinesin"/>
    <property type="match status" value="1"/>
</dbReference>
<evidence type="ECO:0000256" key="3">
    <source>
        <dbReference type="ARBA" id="ARBA00022741"/>
    </source>
</evidence>
<dbReference type="PANTHER" id="PTHR47971:SF20">
    <property type="entry name" value="KINESIN-LIKE PROTEIN KIF24"/>
    <property type="match status" value="1"/>
</dbReference>
<feature type="region of interest" description="Disordered" evidence="10">
    <location>
        <begin position="805"/>
        <end position="831"/>
    </location>
</feature>
<feature type="compositionally biased region" description="Low complexity" evidence="10">
    <location>
        <begin position="843"/>
        <end position="857"/>
    </location>
</feature>
<dbReference type="InterPro" id="IPR013761">
    <property type="entry name" value="SAM/pointed_sf"/>
</dbReference>
<dbReference type="SUPFAM" id="SSF52540">
    <property type="entry name" value="P-loop containing nucleoside triphosphate hydrolases"/>
    <property type="match status" value="1"/>
</dbReference>
<dbReference type="SUPFAM" id="SSF47769">
    <property type="entry name" value="SAM/Pointed domain"/>
    <property type="match status" value="1"/>
</dbReference>
<dbReference type="PROSITE" id="PS00411">
    <property type="entry name" value="KINESIN_MOTOR_1"/>
    <property type="match status" value="1"/>
</dbReference>
<evidence type="ECO:0000256" key="5">
    <source>
        <dbReference type="ARBA" id="ARBA00023175"/>
    </source>
</evidence>
<evidence type="ECO:0000256" key="9">
    <source>
        <dbReference type="SAM" id="Coils"/>
    </source>
</evidence>
<dbReference type="FunFam" id="3.40.850.10:FF:000012">
    <property type="entry name" value="Kinesin-like protein"/>
    <property type="match status" value="1"/>
</dbReference>
<dbReference type="GO" id="GO:0005874">
    <property type="term" value="C:microtubule"/>
    <property type="evidence" value="ECO:0007669"/>
    <property type="project" value="UniProtKB-KW"/>
</dbReference>
<evidence type="ECO:0000259" key="12">
    <source>
        <dbReference type="PROSITE" id="PS50105"/>
    </source>
</evidence>
<feature type="compositionally biased region" description="Basic and acidic residues" evidence="10">
    <location>
        <begin position="889"/>
        <end position="899"/>
    </location>
</feature>
<reference evidence="13 14" key="1">
    <citation type="submission" date="2020-08" db="EMBL/GenBank/DDBJ databases">
        <authorList>
            <person name="Hejnol A."/>
        </authorList>
    </citation>
    <scope>NUCLEOTIDE SEQUENCE [LARGE SCALE GENOMIC DNA]</scope>
</reference>
<dbReference type="SMART" id="SM00129">
    <property type="entry name" value="KISc"/>
    <property type="match status" value="1"/>
</dbReference>
<keyword evidence="14" id="KW-1185">Reference proteome</keyword>
<dbReference type="InterPro" id="IPR001660">
    <property type="entry name" value="SAM"/>
</dbReference>
<sequence length="1080" mass="121432">MASGSCLLDILKEAKLQQYFANFKNKGFILCDSLSKLTMEDYSSLGISSNEDRLRLFKLVDALKRLCSEGFVCQHTNSTLIKKPTTHKKKPVKNIGLVKVVRHPIQSNVNNNRQPTKSSQKTLADSPIFPNPKRVLNFSNLSEEEEEKKVEKKPSTVRSATSVLTRKVTRKSVEHSSNDVELIRKKVEPATSPGGRRRWSDSTKVSTVSATATLVNKRQVVNKQHAYFPLRKKSDQKKQQSIPVERIYHSEQNYDYGLPSAKSTKSPALSTVSSGNCRITVCARKRPLLKKEIKKGDVDVVEMENPEEKISLIVREPKLAMDLSRYVIEHVFNFDSIFDAECSNYSVYNTSVQPLVQHVFNRGTSTCFAFGQTGSGKTHTLLGSDTDPGLFLIAAKDLFGMMDSCSSGLKLWLSYYEIYCGQLYDLLNKRKKIYVRENGSQEVCVAGLTETPVTNSKSLQEIVNYGNKARKIGSTGVNSQSSRSHAILQFEVRDFNDDRHGRMIFIDLAGSERAADVTDKDRQTRVEGAEINQSLLALKECIRSIDHDKSHTPYRQSKLTHILKESFEGNAKTCMIANVSPALSACDNTINTLQYAHRVRDIYRCNSETKKQHQTPSQAVAHPSVMKETFTKEYDVEEISTILEENGIKKTEADIRNMHPTLFHPSTIPCSSTPKSTKHINRERDNEALNLDQLLHDASNSPISGHKVNRSRSRDASQGASSRSSSNNRVPLSTRSCPEKIFEDIQSDKARCNSDSEIISVAQNTQQTKVVRKANSGESVMKEHKLVMSDLDEVINRAIKTLNESKESRAKNECQKNNEASKTEKSDTFEDSLDKDLGLKSCLSTSRSSNSSQQNASGEKSVHFLKEEPVKVEDERRPKLSIHSPQRRNSFEKSRDKESINSQKHSLEIIELSPKLNKNDERTKVLSQLGNGLKPKKNLLTSPSNTRKARVDGVETLSDDLKEKEALNNELISEFHPIKSYTPSSSKTSVVNVPKPILYDNTFQNQLITAHEDELGSITTLSKHEMKILVAVRTGDITFTDYLKTLKEILDLKRQRIATLQERIKIADNLTHQTFTNGLL</sequence>
<evidence type="ECO:0000256" key="10">
    <source>
        <dbReference type="SAM" id="MobiDB-lite"/>
    </source>
</evidence>
<keyword evidence="9" id="KW-0175">Coiled coil</keyword>
<feature type="binding site" evidence="8">
    <location>
        <begin position="371"/>
        <end position="378"/>
    </location>
    <ligand>
        <name>ATP</name>
        <dbReference type="ChEBI" id="CHEBI:30616"/>
    </ligand>
</feature>
<dbReference type="InterPro" id="IPR001752">
    <property type="entry name" value="Kinesin_motor_dom"/>
</dbReference>
<dbReference type="CDD" id="cd01367">
    <property type="entry name" value="KISc_KIF2_like"/>
    <property type="match status" value="1"/>
</dbReference>
<dbReference type="OrthoDB" id="3176171at2759"/>
<dbReference type="Gene3D" id="3.40.850.10">
    <property type="entry name" value="Kinesin motor domain"/>
    <property type="match status" value="1"/>
</dbReference>
<feature type="region of interest" description="Disordered" evidence="10">
    <location>
        <begin position="660"/>
        <end position="680"/>
    </location>
</feature>
<comment type="similarity">
    <text evidence="7">Belongs to the TRAFAC class myosin-kinesin ATPase superfamily. Kinesin family. KIN-13 subfamily.</text>
</comment>
<dbReference type="InterPro" id="IPR027640">
    <property type="entry name" value="Kinesin-like_fam"/>
</dbReference>
<evidence type="ECO:0000259" key="11">
    <source>
        <dbReference type="PROSITE" id="PS50067"/>
    </source>
</evidence>
<protein>
    <submittedName>
        <fullName evidence="13">DgyrCDS5688</fullName>
    </submittedName>
</protein>
<evidence type="ECO:0000256" key="1">
    <source>
        <dbReference type="ARBA" id="ARBA00004245"/>
    </source>
</evidence>
<dbReference type="GO" id="GO:0007019">
    <property type="term" value="P:microtubule depolymerization"/>
    <property type="evidence" value="ECO:0007669"/>
    <property type="project" value="TreeGrafter"/>
</dbReference>
<dbReference type="GO" id="GO:0005524">
    <property type="term" value="F:ATP binding"/>
    <property type="evidence" value="ECO:0007669"/>
    <property type="project" value="UniProtKB-UniRule"/>
</dbReference>
<dbReference type="AlphaFoldDB" id="A0A7I8VM83"/>
<dbReference type="Pfam" id="PF00536">
    <property type="entry name" value="SAM_1"/>
    <property type="match status" value="1"/>
</dbReference>
<evidence type="ECO:0000256" key="7">
    <source>
        <dbReference type="ARBA" id="ARBA00061030"/>
    </source>
</evidence>
<feature type="compositionally biased region" description="Polar residues" evidence="10">
    <location>
        <begin position="106"/>
        <end position="123"/>
    </location>
</feature>
<dbReference type="PRINTS" id="PR00380">
    <property type="entry name" value="KINESINHEAVY"/>
</dbReference>
<gene>
    <name evidence="13" type="ORF">DGYR_LOCUS5431</name>
</gene>
<evidence type="ECO:0000256" key="6">
    <source>
        <dbReference type="ARBA" id="ARBA00023212"/>
    </source>
</evidence>
<keyword evidence="3 8" id="KW-0547">Nucleotide-binding</keyword>
<evidence type="ECO:0000256" key="2">
    <source>
        <dbReference type="ARBA" id="ARBA00022701"/>
    </source>
</evidence>
<dbReference type="Gene3D" id="1.10.150.50">
    <property type="entry name" value="Transcription Factor, Ets-1"/>
    <property type="match status" value="1"/>
</dbReference>
<evidence type="ECO:0000256" key="4">
    <source>
        <dbReference type="ARBA" id="ARBA00022840"/>
    </source>
</evidence>
<evidence type="ECO:0000313" key="13">
    <source>
        <dbReference type="EMBL" id="CAD5116844.1"/>
    </source>
</evidence>
<dbReference type="PROSITE" id="PS50105">
    <property type="entry name" value="SAM_DOMAIN"/>
    <property type="match status" value="1"/>
</dbReference>
<dbReference type="InterPro" id="IPR019821">
    <property type="entry name" value="Kinesin_motor_CS"/>
</dbReference>
<dbReference type="GO" id="GO:0003777">
    <property type="term" value="F:microtubule motor activity"/>
    <property type="evidence" value="ECO:0007669"/>
    <property type="project" value="InterPro"/>
</dbReference>
<accession>A0A7I8VM83</accession>
<evidence type="ECO:0000256" key="8">
    <source>
        <dbReference type="PROSITE-ProRule" id="PRU00283"/>
    </source>
</evidence>
<dbReference type="PROSITE" id="PS50067">
    <property type="entry name" value="KINESIN_MOTOR_2"/>
    <property type="match status" value="1"/>
</dbReference>